<evidence type="ECO:0000313" key="1">
    <source>
        <dbReference type="EMBL" id="EUA88074.1"/>
    </source>
</evidence>
<accession>A0ABN0QTV0</accession>
<dbReference type="InterPro" id="IPR029058">
    <property type="entry name" value="AB_hydrolase_fold"/>
</dbReference>
<dbReference type="Gene3D" id="3.40.50.1820">
    <property type="entry name" value="alpha/beta hydrolase"/>
    <property type="match status" value="1"/>
</dbReference>
<gene>
    <name evidence="1" type="ORF">I551_5459</name>
</gene>
<sequence length="77" mass="8496">MHTDVTRGVAARLPEFSKPALIAWSADDKFFALEDGRRLAATIPNARLELIEGARTFSMLDRPDRLADLLSAVAVRT</sequence>
<comment type="caution">
    <text evidence="1">The sequence shown here is derived from an EMBL/GenBank/DDBJ whole genome shotgun (WGS) entry which is preliminary data.</text>
</comment>
<dbReference type="EMBL" id="JAOL01000148">
    <property type="protein sequence ID" value="EUA88074.1"/>
    <property type="molecule type" value="Genomic_DNA"/>
</dbReference>
<name>A0ABN0QTV0_MYCUL</name>
<protein>
    <submittedName>
        <fullName evidence="1">Alpha/beta hydrolase fold family protein</fullName>
    </submittedName>
</protein>
<keyword evidence="1" id="KW-0378">Hydrolase</keyword>
<dbReference type="SUPFAM" id="SSF53474">
    <property type="entry name" value="alpha/beta-Hydrolases"/>
    <property type="match status" value="1"/>
</dbReference>
<keyword evidence="2" id="KW-1185">Reference proteome</keyword>
<organism evidence="1 2">
    <name type="scientific">Mycobacterium ulcerans str. Harvey</name>
    <dbReference type="NCBI Taxonomy" id="1299332"/>
    <lineage>
        <taxon>Bacteria</taxon>
        <taxon>Bacillati</taxon>
        <taxon>Actinomycetota</taxon>
        <taxon>Actinomycetes</taxon>
        <taxon>Mycobacteriales</taxon>
        <taxon>Mycobacteriaceae</taxon>
        <taxon>Mycobacterium</taxon>
        <taxon>Mycobacterium ulcerans group</taxon>
    </lineage>
</organism>
<dbReference type="Proteomes" id="UP000020681">
    <property type="component" value="Unassembled WGS sequence"/>
</dbReference>
<evidence type="ECO:0000313" key="2">
    <source>
        <dbReference type="Proteomes" id="UP000020681"/>
    </source>
</evidence>
<dbReference type="GO" id="GO:0016787">
    <property type="term" value="F:hydrolase activity"/>
    <property type="evidence" value="ECO:0007669"/>
    <property type="project" value="UniProtKB-KW"/>
</dbReference>
<proteinExistence type="predicted"/>
<reference evidence="1 2" key="1">
    <citation type="submission" date="2014-01" db="EMBL/GenBank/DDBJ databases">
        <authorList>
            <person name="Dobos K."/>
            <person name="Lenaerts A."/>
            <person name="Ordway D."/>
            <person name="DeGroote M.A."/>
            <person name="Parker T."/>
            <person name="Sizemore C."/>
            <person name="Tallon L.J."/>
            <person name="Sadzewicz L.K."/>
            <person name="Sengamalay N."/>
            <person name="Fraser C.M."/>
            <person name="Hine E."/>
            <person name="Shefchek K.A."/>
            <person name="Das S.P."/>
            <person name="Tettelin H."/>
        </authorList>
    </citation>
    <scope>NUCLEOTIDE SEQUENCE [LARGE SCALE GENOMIC DNA]</scope>
    <source>
        <strain evidence="1 2">Harvey</strain>
    </source>
</reference>